<dbReference type="AlphaFoldDB" id="A0A9X4L406"/>
<dbReference type="Pfam" id="PF18846">
    <property type="entry name" value="baeRF_family5"/>
    <property type="match status" value="1"/>
</dbReference>
<name>A0A9X4L406_9STAP</name>
<keyword evidence="3" id="KW-1185">Reference proteome</keyword>
<dbReference type="RefSeq" id="WP_277583130.1">
    <property type="nucleotide sequence ID" value="NZ_JAMBPY010000003.1"/>
</dbReference>
<comment type="caution">
    <text evidence="2">The sequence shown here is derived from an EMBL/GenBank/DDBJ whole genome shotgun (WGS) entry which is preliminary data.</text>
</comment>
<dbReference type="InterPro" id="IPR040983">
    <property type="entry name" value="Bact_RF_family5"/>
</dbReference>
<sequence>MLLQEEINNLEQFDGKSRNQKVFSIYLDTSPEQGTKWKIELKNALKDLSDKTKSSDNHEEKNQAKDIINKVETEIQGAEPNLKRGLILFMTADETLKFEKHVNISIKTEFKWDTKPKLDQLKSLQQSYPYTGVLVLQQDKARVIETEIGTIVDEDYYTLDLDTNDWREHSGPQGDDLTQGGAQRDEYKERVKANQERWFKSLVATIEKNAKKKGWHQLYLAGEKEEVEKLKTMFNRNIDQVTPNNILNLNATEIINKVMEE</sequence>
<protein>
    <submittedName>
        <fullName evidence="2">VLRF1 family aeRF1-type release factor</fullName>
    </submittedName>
</protein>
<feature type="region of interest" description="Disordered" evidence="1">
    <location>
        <begin position="167"/>
        <end position="187"/>
    </location>
</feature>
<dbReference type="Proteomes" id="UP001152422">
    <property type="component" value="Unassembled WGS sequence"/>
</dbReference>
<organism evidence="2 3">
    <name type="scientific">Staphylococcus equorum</name>
    <dbReference type="NCBI Taxonomy" id="246432"/>
    <lineage>
        <taxon>Bacteria</taxon>
        <taxon>Bacillati</taxon>
        <taxon>Bacillota</taxon>
        <taxon>Bacilli</taxon>
        <taxon>Bacillales</taxon>
        <taxon>Staphylococcaceae</taxon>
        <taxon>Staphylococcus</taxon>
    </lineage>
</organism>
<dbReference type="EMBL" id="JAMBQA010000003">
    <property type="protein sequence ID" value="MDG0845987.1"/>
    <property type="molecule type" value="Genomic_DNA"/>
</dbReference>
<reference evidence="2" key="1">
    <citation type="submission" date="2022-05" db="EMBL/GenBank/DDBJ databases">
        <title>Comparative genomics of Staphylococcus equorum isolates.</title>
        <authorList>
            <person name="Luelf R.H."/>
        </authorList>
    </citation>
    <scope>NUCLEOTIDE SEQUENCE</scope>
    <source>
        <strain evidence="2">TMW 2.2497</strain>
    </source>
</reference>
<gene>
    <name evidence="2" type="ORF">M4L89_07080</name>
</gene>
<evidence type="ECO:0000313" key="2">
    <source>
        <dbReference type="EMBL" id="MDG0845987.1"/>
    </source>
</evidence>
<accession>A0A9X4L406</accession>
<evidence type="ECO:0000313" key="3">
    <source>
        <dbReference type="Proteomes" id="UP001152422"/>
    </source>
</evidence>
<proteinExistence type="predicted"/>
<evidence type="ECO:0000256" key="1">
    <source>
        <dbReference type="SAM" id="MobiDB-lite"/>
    </source>
</evidence>